<evidence type="ECO:0000313" key="6">
    <source>
        <dbReference type="Proteomes" id="UP001612741"/>
    </source>
</evidence>
<protein>
    <submittedName>
        <fullName evidence="5">Precorrin-6A/cobalt-precorrin-6A reductase</fullName>
        <ecNumber evidence="5">1.3.1.-</ecNumber>
    </submittedName>
</protein>
<dbReference type="PROSITE" id="PS51014">
    <property type="entry name" value="COBK_CBIJ"/>
    <property type="match status" value="1"/>
</dbReference>
<dbReference type="PANTHER" id="PTHR36925">
    <property type="entry name" value="COBALT-PRECORRIN-6A REDUCTASE"/>
    <property type="match status" value="1"/>
</dbReference>
<dbReference type="Pfam" id="PF02571">
    <property type="entry name" value="CbiJ"/>
    <property type="match status" value="2"/>
</dbReference>
<proteinExistence type="predicted"/>
<evidence type="ECO:0000256" key="4">
    <source>
        <dbReference type="SAM" id="MobiDB-lite"/>
    </source>
</evidence>
<dbReference type="InterPro" id="IPR003723">
    <property type="entry name" value="Precorrin-6x_reduct"/>
</dbReference>
<comment type="pathway">
    <text evidence="1">Cofactor biosynthesis; adenosylcobalamin biosynthesis.</text>
</comment>
<dbReference type="PANTHER" id="PTHR36925:SF1">
    <property type="entry name" value="COBALT-PRECORRIN-6A REDUCTASE"/>
    <property type="match status" value="1"/>
</dbReference>
<evidence type="ECO:0000256" key="2">
    <source>
        <dbReference type="ARBA" id="ARBA00022573"/>
    </source>
</evidence>
<organism evidence="5 6">
    <name type="scientific">Nonomuraea typhae</name>
    <dbReference type="NCBI Taxonomy" id="2603600"/>
    <lineage>
        <taxon>Bacteria</taxon>
        <taxon>Bacillati</taxon>
        <taxon>Actinomycetota</taxon>
        <taxon>Actinomycetes</taxon>
        <taxon>Streptosporangiales</taxon>
        <taxon>Streptosporangiaceae</taxon>
        <taxon>Nonomuraea</taxon>
    </lineage>
</organism>
<dbReference type="EC" id="1.3.1.-" evidence="5"/>
<dbReference type="Proteomes" id="UP001612741">
    <property type="component" value="Unassembled WGS sequence"/>
</dbReference>
<gene>
    <name evidence="5" type="ORF">ACIBG2_19675</name>
</gene>
<evidence type="ECO:0000256" key="1">
    <source>
        <dbReference type="ARBA" id="ARBA00004953"/>
    </source>
</evidence>
<sequence length="321" mass="34180">MSTVLILGGTAEARALAAELVPLGRRVVSSLAGRVTNPRLPVGEVREGGFGGPAGLAAWMRSEGVDTLVDATHPFAERMSAAAARASAQTGIPLLILRRPGWHEGPDDRWHRVPTLQAAATALSREPERWWAGKGATPKERDGREPEREWTGGGAAPKERDGREPEREWAGRGAAPEEPGGREPGREWTGKGAAPEDRDGREPGLRVFLTTGRRSLPVFAGLPGVWILARSVDPPEPPVPGNVRVLLDRGPYTVEGERALLREHRIGVLVTKDSGGPMTTAKLVAARELGVPVVMVDRPQPPPGVRLVESVGAAVAWVQAG</sequence>
<feature type="compositionally biased region" description="Basic and acidic residues" evidence="4">
    <location>
        <begin position="157"/>
        <end position="170"/>
    </location>
</feature>
<keyword evidence="2" id="KW-0169">Cobalamin biosynthesis</keyword>
<dbReference type="RefSeq" id="WP_397083048.1">
    <property type="nucleotide sequence ID" value="NZ_JBITGY010000005.1"/>
</dbReference>
<comment type="caution">
    <text evidence="5">The sequence shown here is derived from an EMBL/GenBank/DDBJ whole genome shotgun (WGS) entry which is preliminary data.</text>
</comment>
<evidence type="ECO:0000313" key="5">
    <source>
        <dbReference type="EMBL" id="MFI6499617.1"/>
    </source>
</evidence>
<dbReference type="GO" id="GO:0016491">
    <property type="term" value="F:oxidoreductase activity"/>
    <property type="evidence" value="ECO:0007669"/>
    <property type="project" value="UniProtKB-KW"/>
</dbReference>
<feature type="region of interest" description="Disordered" evidence="4">
    <location>
        <begin position="123"/>
        <end position="203"/>
    </location>
</feature>
<accession>A0ABW7YUL6</accession>
<evidence type="ECO:0000256" key="3">
    <source>
        <dbReference type="ARBA" id="ARBA00023002"/>
    </source>
</evidence>
<feature type="compositionally biased region" description="Basic and acidic residues" evidence="4">
    <location>
        <begin position="125"/>
        <end position="150"/>
    </location>
</feature>
<feature type="compositionally biased region" description="Basic and acidic residues" evidence="4">
    <location>
        <begin position="179"/>
        <end position="203"/>
    </location>
</feature>
<keyword evidence="6" id="KW-1185">Reference proteome</keyword>
<name>A0ABW7YUL6_9ACTN</name>
<keyword evidence="3 5" id="KW-0560">Oxidoreductase</keyword>
<dbReference type="EMBL" id="JBITGY010000005">
    <property type="protein sequence ID" value="MFI6499617.1"/>
    <property type="molecule type" value="Genomic_DNA"/>
</dbReference>
<reference evidence="5 6" key="1">
    <citation type="submission" date="2024-10" db="EMBL/GenBank/DDBJ databases">
        <title>The Natural Products Discovery Center: Release of the First 8490 Sequenced Strains for Exploring Actinobacteria Biosynthetic Diversity.</title>
        <authorList>
            <person name="Kalkreuter E."/>
            <person name="Kautsar S.A."/>
            <person name="Yang D."/>
            <person name="Bader C.D."/>
            <person name="Teijaro C.N."/>
            <person name="Fluegel L."/>
            <person name="Davis C.M."/>
            <person name="Simpson J.R."/>
            <person name="Lauterbach L."/>
            <person name="Steele A.D."/>
            <person name="Gui C."/>
            <person name="Meng S."/>
            <person name="Li G."/>
            <person name="Viehrig K."/>
            <person name="Ye F."/>
            <person name="Su P."/>
            <person name="Kiefer A.F."/>
            <person name="Nichols A."/>
            <person name="Cepeda A.J."/>
            <person name="Yan W."/>
            <person name="Fan B."/>
            <person name="Jiang Y."/>
            <person name="Adhikari A."/>
            <person name="Zheng C.-J."/>
            <person name="Schuster L."/>
            <person name="Cowan T.M."/>
            <person name="Smanski M.J."/>
            <person name="Chevrette M.G."/>
            <person name="De Carvalho L.P.S."/>
            <person name="Shen B."/>
        </authorList>
    </citation>
    <scope>NUCLEOTIDE SEQUENCE [LARGE SCALE GENOMIC DNA]</scope>
    <source>
        <strain evidence="5 6">NPDC050545</strain>
    </source>
</reference>